<dbReference type="Gene3D" id="1.25.40.10">
    <property type="entry name" value="Tetratricopeptide repeat domain"/>
    <property type="match status" value="1"/>
</dbReference>
<comment type="caution">
    <text evidence="2">The sequence shown here is derived from an EMBL/GenBank/DDBJ whole genome shotgun (WGS) entry which is preliminary data.</text>
</comment>
<dbReference type="GO" id="GO:0019005">
    <property type="term" value="C:SCF ubiquitin ligase complex"/>
    <property type="evidence" value="ECO:0007669"/>
    <property type="project" value="TreeGrafter"/>
</dbReference>
<feature type="repeat" description="TPR" evidence="1">
    <location>
        <begin position="78"/>
        <end position="111"/>
    </location>
</feature>
<dbReference type="Gene3D" id="3.80.10.10">
    <property type="entry name" value="Ribonuclease Inhibitor"/>
    <property type="match status" value="2"/>
</dbReference>
<keyword evidence="3" id="KW-1185">Reference proteome</keyword>
<dbReference type="Proteomes" id="UP001234581">
    <property type="component" value="Unassembled WGS sequence"/>
</dbReference>
<evidence type="ECO:0000256" key="1">
    <source>
        <dbReference type="PROSITE-ProRule" id="PRU00339"/>
    </source>
</evidence>
<dbReference type="GeneID" id="83219134"/>
<evidence type="ECO:0000313" key="2">
    <source>
        <dbReference type="EMBL" id="KAJ8652589.1"/>
    </source>
</evidence>
<dbReference type="InterPro" id="IPR019734">
    <property type="entry name" value="TPR_rpt"/>
</dbReference>
<reference evidence="2 3" key="1">
    <citation type="submission" date="2023-03" db="EMBL/GenBank/DDBJ databases">
        <title>Genome sequence of Lichtheimia ornata CBS 291.66.</title>
        <authorList>
            <person name="Mohabir J.T."/>
            <person name="Shea T.P."/>
            <person name="Kurbessoian T."/>
            <person name="Berby B."/>
            <person name="Fontaine J."/>
            <person name="Livny J."/>
            <person name="Gnirke A."/>
            <person name="Stajich J.E."/>
            <person name="Cuomo C.A."/>
        </authorList>
    </citation>
    <scope>NUCLEOTIDE SEQUENCE [LARGE SCALE GENOMIC DNA]</scope>
    <source>
        <strain evidence="2">CBS 291.66</strain>
    </source>
</reference>
<keyword evidence="1" id="KW-0802">TPR repeat</keyword>
<dbReference type="EMBL" id="JARTCD010000099">
    <property type="protein sequence ID" value="KAJ8652589.1"/>
    <property type="molecule type" value="Genomic_DNA"/>
</dbReference>
<dbReference type="SUPFAM" id="SSF48452">
    <property type="entry name" value="TPR-like"/>
    <property type="match status" value="1"/>
</dbReference>
<dbReference type="RefSeq" id="XP_058337503.1">
    <property type="nucleotide sequence ID" value="XM_058491698.1"/>
</dbReference>
<dbReference type="SUPFAM" id="SSF52047">
    <property type="entry name" value="RNI-like"/>
    <property type="match status" value="2"/>
</dbReference>
<dbReference type="InterPro" id="IPR011990">
    <property type="entry name" value="TPR-like_helical_dom_sf"/>
</dbReference>
<gene>
    <name evidence="2" type="ORF">O0I10_011735</name>
</gene>
<accession>A0AAD7UTT1</accession>
<dbReference type="GO" id="GO:0031146">
    <property type="term" value="P:SCF-dependent proteasomal ubiquitin-dependent protein catabolic process"/>
    <property type="evidence" value="ECO:0007669"/>
    <property type="project" value="TreeGrafter"/>
</dbReference>
<proteinExistence type="predicted"/>
<organism evidence="2 3">
    <name type="scientific">Lichtheimia ornata</name>
    <dbReference type="NCBI Taxonomy" id="688661"/>
    <lineage>
        <taxon>Eukaryota</taxon>
        <taxon>Fungi</taxon>
        <taxon>Fungi incertae sedis</taxon>
        <taxon>Mucoromycota</taxon>
        <taxon>Mucoromycotina</taxon>
        <taxon>Mucoromycetes</taxon>
        <taxon>Mucorales</taxon>
        <taxon>Lichtheimiaceae</taxon>
        <taxon>Lichtheimia</taxon>
    </lineage>
</organism>
<dbReference type="AlphaFoldDB" id="A0AAD7UTT1"/>
<protein>
    <submittedName>
        <fullName evidence="2">Uncharacterized protein</fullName>
    </submittedName>
</protein>
<dbReference type="InterPro" id="IPR032675">
    <property type="entry name" value="LRR_dom_sf"/>
</dbReference>
<sequence>MTVVENISWSELLKHTNLTAEHGNDGNRIATATETLQQAAHQFVQVINERARLLAKSAQFDAALRDAAAIVAILPASGLGYLCMGDVYCQQGHHSAAISIYDQGVEAVPESDAHYQHLRQHRMTATTKNSQHVDFISRLPLDIVVTNIIPRMELDSTSFTSFEPLYVSRAWQERILRAPKGLHFGFDGEKFNEDQAQIVKFAPYVQSLVGCRTDFHLDDLFSRAHFANLKELEINLMETTLSRPVMKGLQMVADSLTHLAISGCPHIQLRDLLESCPKLVSLNATDVELVMPSLPFSRFPKMSHLSLRNIEETALTYNNMHDVLSRFPSLLSLEITQMPESRVLTLLHEDCPYLQELYYGCRGNGDHEFDTHPNLKGVTTAHLGDEDFSYEQDDLIQFLHLHRHSLKTIDFGCSHINDNNCNWKLENGQVLQVHDHRDVPRLRHNDDPIQTKTVFTRLVNIDFSNCKPSSSRDFMIWLMSNAPNLKAIRLTESHFLPDVSNAMIKMSNLSKLEITKIKGTAEFFSPIISFMLHHNAMEDRSTLEELILHIDDGTMHAVVWLNLISQMKRLKDLILLTDVIPQYCLPTLANIARDCSSLESLTLGTEYGSYFTDGVITSLCPHPKLKYLTIGAKSLSAADFFALPTFPSLERLRLQYHIPHLTKDMLRKHIPKVIIE</sequence>
<dbReference type="PROSITE" id="PS50005">
    <property type="entry name" value="TPR"/>
    <property type="match status" value="1"/>
</dbReference>
<name>A0AAD7UTT1_9FUNG</name>
<evidence type="ECO:0000313" key="3">
    <source>
        <dbReference type="Proteomes" id="UP001234581"/>
    </source>
</evidence>
<dbReference type="PANTHER" id="PTHR13318">
    <property type="entry name" value="PARTNER OF PAIRED, ISOFORM B-RELATED"/>
    <property type="match status" value="1"/>
</dbReference>